<keyword evidence="4" id="KW-0949">S-adenosyl-L-methionine</keyword>
<evidence type="ECO:0000313" key="11">
    <source>
        <dbReference type="EMBL" id="MDT8898410.1"/>
    </source>
</evidence>
<keyword evidence="12" id="KW-1185">Reference proteome</keyword>
<dbReference type="PRINTS" id="PR00508">
    <property type="entry name" value="S21N4MTFRASE"/>
</dbReference>
<keyword evidence="2 11" id="KW-0489">Methyltransferase</keyword>
<dbReference type="InterPro" id="IPR017985">
    <property type="entry name" value="MeTrfase_CN4_CS"/>
</dbReference>
<dbReference type="Pfam" id="PF01555">
    <property type="entry name" value="N6_N4_Mtase"/>
    <property type="match status" value="1"/>
</dbReference>
<accession>A0ABU3NNI4</accession>
<reference evidence="11 12" key="1">
    <citation type="submission" date="2023-07" db="EMBL/GenBank/DDBJ databases">
        <title>Novel species of Thermanaerothrix with wide hydrolytic capabilities.</title>
        <authorList>
            <person name="Zayulina K.S."/>
            <person name="Podosokorskaya O.A."/>
            <person name="Elcheninov A.G."/>
        </authorList>
    </citation>
    <scope>NUCLEOTIDE SEQUENCE [LARGE SCALE GENOMIC DNA]</scope>
    <source>
        <strain evidence="11 12">4228-RoL</strain>
    </source>
</reference>
<feature type="domain" description="DNA methylase N-4/N-6" evidence="10">
    <location>
        <begin position="20"/>
        <end position="259"/>
    </location>
</feature>
<dbReference type="EC" id="2.1.1.-" evidence="8"/>
<evidence type="ECO:0000256" key="3">
    <source>
        <dbReference type="ARBA" id="ARBA00022679"/>
    </source>
</evidence>
<dbReference type="EMBL" id="JAUHMF010000002">
    <property type="protein sequence ID" value="MDT8898410.1"/>
    <property type="molecule type" value="Genomic_DNA"/>
</dbReference>
<evidence type="ECO:0000259" key="10">
    <source>
        <dbReference type="Pfam" id="PF01555"/>
    </source>
</evidence>
<dbReference type="InterPro" id="IPR002941">
    <property type="entry name" value="DNA_methylase_N4/N6"/>
</dbReference>
<dbReference type="SUPFAM" id="SSF53335">
    <property type="entry name" value="S-adenosyl-L-methionine-dependent methyltransferases"/>
    <property type="match status" value="1"/>
</dbReference>
<evidence type="ECO:0000256" key="6">
    <source>
        <dbReference type="ARBA" id="ARBA00023125"/>
    </source>
</evidence>
<evidence type="ECO:0000256" key="1">
    <source>
        <dbReference type="ARBA" id="ARBA00010203"/>
    </source>
</evidence>
<evidence type="ECO:0000256" key="9">
    <source>
        <dbReference type="SAM" id="MobiDB-lite"/>
    </source>
</evidence>
<protein>
    <recommendedName>
        <fullName evidence="8">Methyltransferase</fullName>
        <ecNumber evidence="8">2.1.1.-</ecNumber>
    </recommendedName>
</protein>
<dbReference type="PANTHER" id="PTHR13370">
    <property type="entry name" value="RNA METHYLASE-RELATED"/>
    <property type="match status" value="1"/>
</dbReference>
<dbReference type="GO" id="GO:0008168">
    <property type="term" value="F:methyltransferase activity"/>
    <property type="evidence" value="ECO:0007669"/>
    <property type="project" value="UniProtKB-KW"/>
</dbReference>
<sequence>MDTIFAHSCEQMPELAADSVALTVTSPPYWNAIDYDIHATDSRQYYRTRRYANGYNDYQDYLEWLTRIFREVYRVTRPGGFCAIVIGTVLLEGRLYPVPFDTVSRLVGEGWQFHQDIIWHKCTAGVKRAGVTIQNPYPGYYYPNIMNEYILIFQKPGPKPYVGRTEAEKDAARYPIDRLFTLDIANNIWHIAPVPPGVIDHPAPFPEEIPYRLITLYSYPGDLILDPFTGSGQTLKVARHLGRHYIGYEIIEKYVHLAETRINEPLALRAQQLVAVFEKIDLNEPLPNASNPAPTSVQMPLFEEETP</sequence>
<keyword evidence="5" id="KW-0680">Restriction system</keyword>
<comment type="similarity">
    <text evidence="1">Belongs to the N(4)/N(6)-methyltransferase family. N(4) subfamily.</text>
</comment>
<dbReference type="PROSITE" id="PS00093">
    <property type="entry name" value="N4_MTASE"/>
    <property type="match status" value="1"/>
</dbReference>
<dbReference type="Proteomes" id="UP001254165">
    <property type="component" value="Unassembled WGS sequence"/>
</dbReference>
<dbReference type="RefSeq" id="WP_315625069.1">
    <property type="nucleotide sequence ID" value="NZ_JAUHMF010000002.1"/>
</dbReference>
<feature type="compositionally biased region" description="Polar residues" evidence="9">
    <location>
        <begin position="288"/>
        <end position="298"/>
    </location>
</feature>
<keyword evidence="6" id="KW-0238">DNA-binding</keyword>
<keyword evidence="3 11" id="KW-0808">Transferase</keyword>
<evidence type="ECO:0000256" key="5">
    <source>
        <dbReference type="ARBA" id="ARBA00022747"/>
    </source>
</evidence>
<organism evidence="11 12">
    <name type="scientific">Thermanaerothrix solaris</name>
    <dbReference type="NCBI Taxonomy" id="3058434"/>
    <lineage>
        <taxon>Bacteria</taxon>
        <taxon>Bacillati</taxon>
        <taxon>Chloroflexota</taxon>
        <taxon>Anaerolineae</taxon>
        <taxon>Anaerolineales</taxon>
        <taxon>Anaerolineaceae</taxon>
        <taxon>Thermanaerothrix</taxon>
    </lineage>
</organism>
<proteinExistence type="inferred from homology"/>
<comment type="catalytic activity">
    <reaction evidence="7">
        <text>a 2'-deoxycytidine in DNA + S-adenosyl-L-methionine = an N(4)-methyl-2'-deoxycytidine in DNA + S-adenosyl-L-homocysteine + H(+)</text>
        <dbReference type="Rhea" id="RHEA:16857"/>
        <dbReference type="Rhea" id="RHEA-COMP:11369"/>
        <dbReference type="Rhea" id="RHEA-COMP:13674"/>
        <dbReference type="ChEBI" id="CHEBI:15378"/>
        <dbReference type="ChEBI" id="CHEBI:57856"/>
        <dbReference type="ChEBI" id="CHEBI:59789"/>
        <dbReference type="ChEBI" id="CHEBI:85452"/>
        <dbReference type="ChEBI" id="CHEBI:137933"/>
        <dbReference type="EC" id="2.1.1.113"/>
    </reaction>
</comment>
<dbReference type="GO" id="GO:0032259">
    <property type="term" value="P:methylation"/>
    <property type="evidence" value="ECO:0007669"/>
    <property type="project" value="UniProtKB-KW"/>
</dbReference>
<dbReference type="InterPro" id="IPR029063">
    <property type="entry name" value="SAM-dependent_MTases_sf"/>
</dbReference>
<feature type="region of interest" description="Disordered" evidence="9">
    <location>
        <begin position="287"/>
        <end position="307"/>
    </location>
</feature>
<evidence type="ECO:0000256" key="8">
    <source>
        <dbReference type="RuleBase" id="RU362026"/>
    </source>
</evidence>
<dbReference type="Gene3D" id="3.40.50.150">
    <property type="entry name" value="Vaccinia Virus protein VP39"/>
    <property type="match status" value="1"/>
</dbReference>
<dbReference type="PANTHER" id="PTHR13370:SF3">
    <property type="entry name" value="TRNA (GUANINE(10)-N2)-METHYLTRANSFERASE HOMOLOG"/>
    <property type="match status" value="1"/>
</dbReference>
<evidence type="ECO:0000256" key="2">
    <source>
        <dbReference type="ARBA" id="ARBA00022603"/>
    </source>
</evidence>
<evidence type="ECO:0000256" key="4">
    <source>
        <dbReference type="ARBA" id="ARBA00022691"/>
    </source>
</evidence>
<comment type="caution">
    <text evidence="11">The sequence shown here is derived from an EMBL/GenBank/DDBJ whole genome shotgun (WGS) entry which is preliminary data.</text>
</comment>
<name>A0ABU3NNI4_9CHLR</name>
<gene>
    <name evidence="11" type="ORF">QYE77_09035</name>
</gene>
<dbReference type="InterPro" id="IPR001091">
    <property type="entry name" value="RM_Methyltransferase"/>
</dbReference>
<evidence type="ECO:0000313" key="12">
    <source>
        <dbReference type="Proteomes" id="UP001254165"/>
    </source>
</evidence>
<evidence type="ECO:0000256" key="7">
    <source>
        <dbReference type="ARBA" id="ARBA00049120"/>
    </source>
</evidence>